<dbReference type="SUPFAM" id="SSF52091">
    <property type="entry name" value="SpoIIaa-like"/>
    <property type="match status" value="1"/>
</dbReference>
<comment type="caution">
    <text evidence="1">The sequence shown here is derived from an EMBL/GenBank/DDBJ whole genome shotgun (WGS) entry which is preliminary data.</text>
</comment>
<name>A0A1G2DWT0_9BACT</name>
<protein>
    <recommendedName>
        <fullName evidence="3">DUF4325 domain-containing protein</fullName>
    </recommendedName>
</protein>
<sequence length="100" mass="12216">MKKKHSIAILKKYLIFREDARKISAIIQNENKKERNKTFYLDFSKTNFFSRSFIDEFLNMIDDLRKKKSIIKTINLKPQLEKFLKRVEKRKQNIKKETTF</sequence>
<organism evidence="1 2">
    <name type="scientific">Candidatus Nealsonbacteria bacterium RBG_13_37_56</name>
    <dbReference type="NCBI Taxonomy" id="1801661"/>
    <lineage>
        <taxon>Bacteria</taxon>
        <taxon>Candidatus Nealsoniibacteriota</taxon>
    </lineage>
</organism>
<evidence type="ECO:0000313" key="1">
    <source>
        <dbReference type="EMBL" id="OGZ18054.1"/>
    </source>
</evidence>
<proteinExistence type="predicted"/>
<evidence type="ECO:0008006" key="3">
    <source>
        <dbReference type="Google" id="ProtNLM"/>
    </source>
</evidence>
<dbReference type="Proteomes" id="UP000178893">
    <property type="component" value="Unassembled WGS sequence"/>
</dbReference>
<reference evidence="1 2" key="1">
    <citation type="journal article" date="2016" name="Nat. Commun.">
        <title>Thousands of microbial genomes shed light on interconnected biogeochemical processes in an aquifer system.</title>
        <authorList>
            <person name="Anantharaman K."/>
            <person name="Brown C.T."/>
            <person name="Hug L.A."/>
            <person name="Sharon I."/>
            <person name="Castelle C.J."/>
            <person name="Probst A.J."/>
            <person name="Thomas B.C."/>
            <person name="Singh A."/>
            <person name="Wilkins M.J."/>
            <person name="Karaoz U."/>
            <person name="Brodie E.L."/>
            <person name="Williams K.H."/>
            <person name="Hubbard S.S."/>
            <person name="Banfield J.F."/>
        </authorList>
    </citation>
    <scope>NUCLEOTIDE SEQUENCE [LARGE SCALE GENOMIC DNA]</scope>
</reference>
<dbReference type="InterPro" id="IPR036513">
    <property type="entry name" value="STAS_dom_sf"/>
</dbReference>
<evidence type="ECO:0000313" key="2">
    <source>
        <dbReference type="Proteomes" id="UP000178893"/>
    </source>
</evidence>
<accession>A0A1G2DWT0</accession>
<dbReference type="AlphaFoldDB" id="A0A1G2DWT0"/>
<dbReference type="EMBL" id="MHLW01000018">
    <property type="protein sequence ID" value="OGZ18054.1"/>
    <property type="molecule type" value="Genomic_DNA"/>
</dbReference>
<gene>
    <name evidence="1" type="ORF">A2V72_01285</name>
</gene>